<dbReference type="InterPro" id="IPR043768">
    <property type="entry name" value="DUF5714"/>
</dbReference>
<dbReference type="AlphaFoldDB" id="A0A9X2S348"/>
<sequence>MKGFLIKMNKSNCLICNKELVYFNESKKMKCYYCDKEFYSTTSCENGHYVCDICHSNDANKIIKTYLINSKEKNPFIMARSLEYHPSIKMHGPEHHFLVPAVLTTAYLNTIGEEYKKGEYLDEIEKRAKNVLGGFCGFYGACGSGIGNGIFMSVILNATPLCNEEWSLSNLITSKTLKIISDYGGPRCCKRVSNIAMETAIDFIDEYFQVKLEKEENFKCEFKEYNKECIKNRCKYFK</sequence>
<reference evidence="2" key="1">
    <citation type="submission" date="2022-07" db="EMBL/GenBank/DDBJ databases">
        <title>Enhanced cultured diversity of the mouse gut microbiota enables custom-made synthetic communities.</title>
        <authorList>
            <person name="Afrizal A."/>
        </authorList>
    </citation>
    <scope>NUCLEOTIDE SEQUENCE</scope>
    <source>
        <strain evidence="2">DSM 29186</strain>
    </source>
</reference>
<dbReference type="RefSeq" id="WP_242842747.1">
    <property type="nucleotide sequence ID" value="NZ_JANKBY010000036.1"/>
</dbReference>
<evidence type="ECO:0000313" key="3">
    <source>
        <dbReference type="Proteomes" id="UP001140817"/>
    </source>
</evidence>
<dbReference type="Proteomes" id="UP001140817">
    <property type="component" value="Unassembled WGS sequence"/>
</dbReference>
<comment type="caution">
    <text evidence="2">The sequence shown here is derived from an EMBL/GenBank/DDBJ whole genome shotgun (WGS) entry which is preliminary data.</text>
</comment>
<gene>
    <name evidence="2" type="ORF">NSA58_04905</name>
</gene>
<evidence type="ECO:0000313" key="2">
    <source>
        <dbReference type="EMBL" id="MCR1822121.1"/>
    </source>
</evidence>
<proteinExistence type="predicted"/>
<dbReference type="EMBL" id="JANKBY010000036">
    <property type="protein sequence ID" value="MCR1822121.1"/>
    <property type="molecule type" value="Genomic_DNA"/>
</dbReference>
<accession>A0A9X2S348</accession>
<protein>
    <submittedName>
        <fullName evidence="2">DUF5714 domain-containing protein</fullName>
    </submittedName>
</protein>
<name>A0A9X2S348_9FIRM</name>
<feature type="domain" description="DUF5714" evidence="1">
    <location>
        <begin position="63"/>
        <end position="237"/>
    </location>
</feature>
<dbReference type="Pfam" id="PF18978">
    <property type="entry name" value="DUF5714"/>
    <property type="match status" value="1"/>
</dbReference>
<organism evidence="2 3">
    <name type="scientific">Terrisporobacter muris</name>
    <dbReference type="NCBI Taxonomy" id="2963284"/>
    <lineage>
        <taxon>Bacteria</taxon>
        <taxon>Bacillati</taxon>
        <taxon>Bacillota</taxon>
        <taxon>Clostridia</taxon>
        <taxon>Peptostreptococcales</taxon>
        <taxon>Peptostreptococcaceae</taxon>
        <taxon>Terrisporobacter</taxon>
    </lineage>
</organism>
<keyword evidence="3" id="KW-1185">Reference proteome</keyword>
<evidence type="ECO:0000259" key="1">
    <source>
        <dbReference type="Pfam" id="PF18978"/>
    </source>
</evidence>